<feature type="transmembrane region" description="Helical" evidence="7">
    <location>
        <begin position="581"/>
        <end position="598"/>
    </location>
</feature>
<evidence type="ECO:0000256" key="5">
    <source>
        <dbReference type="ARBA" id="ARBA00022729"/>
    </source>
</evidence>
<keyword evidence="10" id="KW-1185">Reference proteome</keyword>
<evidence type="ECO:0000256" key="1">
    <source>
        <dbReference type="ARBA" id="ARBA00009995"/>
    </source>
</evidence>
<keyword evidence="5 8" id="KW-0732">Signal</keyword>
<dbReference type="Pfam" id="PF00201">
    <property type="entry name" value="UDPGT"/>
    <property type="match status" value="1"/>
</dbReference>
<evidence type="ECO:0000256" key="3">
    <source>
        <dbReference type="ARBA" id="ARBA00022676"/>
    </source>
</evidence>
<dbReference type="InterPro" id="IPR050271">
    <property type="entry name" value="UDP-glycosyltransferase"/>
</dbReference>
<evidence type="ECO:0000313" key="9">
    <source>
        <dbReference type="EMBL" id="CAJ0596117.1"/>
    </source>
</evidence>
<evidence type="ECO:0000256" key="4">
    <source>
        <dbReference type="ARBA" id="ARBA00022679"/>
    </source>
</evidence>
<keyword evidence="7" id="KW-0472">Membrane</keyword>
<evidence type="ECO:0000256" key="7">
    <source>
        <dbReference type="SAM" id="Phobius"/>
    </source>
</evidence>
<reference evidence="9" key="1">
    <citation type="submission" date="2023-07" db="EMBL/GenBank/DDBJ databases">
        <authorList>
            <consortium name="CYATHOMIX"/>
        </authorList>
    </citation>
    <scope>NUCLEOTIDE SEQUENCE</scope>
    <source>
        <strain evidence="9">N/A</strain>
    </source>
</reference>
<comment type="caution">
    <text evidence="9">The sequence shown here is derived from an EMBL/GenBank/DDBJ whole genome shotgun (WGS) entry which is preliminary data.</text>
</comment>
<protein>
    <recommendedName>
        <fullName evidence="2">glucuronosyltransferase</fullName>
        <ecNumber evidence="2">2.4.1.17</ecNumber>
    </recommendedName>
</protein>
<organism evidence="9 10">
    <name type="scientific">Cylicocyclus nassatus</name>
    <name type="common">Nematode worm</name>
    <dbReference type="NCBI Taxonomy" id="53992"/>
    <lineage>
        <taxon>Eukaryota</taxon>
        <taxon>Metazoa</taxon>
        <taxon>Ecdysozoa</taxon>
        <taxon>Nematoda</taxon>
        <taxon>Chromadorea</taxon>
        <taxon>Rhabditida</taxon>
        <taxon>Rhabditina</taxon>
        <taxon>Rhabditomorpha</taxon>
        <taxon>Strongyloidea</taxon>
        <taxon>Strongylidae</taxon>
        <taxon>Cylicocyclus</taxon>
    </lineage>
</organism>
<dbReference type="Proteomes" id="UP001176961">
    <property type="component" value="Unassembled WGS sequence"/>
</dbReference>
<proteinExistence type="inferred from homology"/>
<dbReference type="CDD" id="cd03784">
    <property type="entry name" value="GT1_Gtf-like"/>
    <property type="match status" value="1"/>
</dbReference>
<dbReference type="EMBL" id="CATQJL010000112">
    <property type="protein sequence ID" value="CAJ0596117.1"/>
    <property type="molecule type" value="Genomic_DNA"/>
</dbReference>
<evidence type="ECO:0000256" key="6">
    <source>
        <dbReference type="ARBA" id="ARBA00047475"/>
    </source>
</evidence>
<evidence type="ECO:0000313" key="10">
    <source>
        <dbReference type="Proteomes" id="UP001176961"/>
    </source>
</evidence>
<dbReference type="AlphaFoldDB" id="A0AA36GPV0"/>
<evidence type="ECO:0000256" key="8">
    <source>
        <dbReference type="SAM" id="SignalP"/>
    </source>
</evidence>
<feature type="chain" id="PRO_5041340304" description="glucuronosyltransferase" evidence="8">
    <location>
        <begin position="19"/>
        <end position="599"/>
    </location>
</feature>
<dbReference type="Gene3D" id="3.40.50.2000">
    <property type="entry name" value="Glycogen Phosphorylase B"/>
    <property type="match status" value="1"/>
</dbReference>
<feature type="signal peptide" evidence="8">
    <location>
        <begin position="1"/>
        <end position="18"/>
    </location>
</feature>
<comment type="similarity">
    <text evidence="1">Belongs to the UDP-glycosyltransferase family.</text>
</comment>
<keyword evidence="4" id="KW-0808">Transferase</keyword>
<gene>
    <name evidence="9" type="ORF">CYNAS_LOCUS8100</name>
</gene>
<keyword evidence="7" id="KW-1133">Transmembrane helix</keyword>
<dbReference type="InterPro" id="IPR002213">
    <property type="entry name" value="UDP_glucos_trans"/>
</dbReference>
<dbReference type="SUPFAM" id="SSF53756">
    <property type="entry name" value="UDP-Glycosyltransferase/glycogen phosphorylase"/>
    <property type="match status" value="1"/>
</dbReference>
<sequence length="599" mass="68727">MLFSLLLYLYYATVPLLALEVALIPSTGCYSHDVMMKDVGQSMPQGTNITWIQTFLYDFGFGEMRLPEQWTRISIWGHDEEGLKVMRTAGSLLWEQNVPTDFDRPWDLRGSFLFFKMLERHQTFCEKMLEDPRFLQYMRARRADIVLLDHFLQECMGGLAYLLNSSVVQFSNWPIADGYITSLNIPANPSAVPKTGSPYSGLGMAFPQRVGNLLFHWVIIAARTIQSHVLRRMFARRGYEVDVIKSEAERIIYAGRSEFLFDVVRPINNRIKHFGSNQLNRSDFVTVIPEMSSDSERIAQYKDDQHPRDNIKLLNDTDRPPLILAECLDPSDSKPIASDNMSSSLMRRANLYQGLRQHIVKMKFASICAQFPELDWPSLTKEKFILVSFGSVAQAQHMPLYVVSKIFHAFAQSPYKIVWQTNSPTDALLWTRNVSVPENVVLTPWAPIKQILAHPNLQYLICHGGINTINELLLFGVPVVGVPLQGDQGSNLRRLTDLGAAVMVTTAQIAKGELVRTMRTFEYNLNKHWQRAAQLSSMLETYRTLHKDQQHFWIDWTGRHGRKLLDRNLFNMRYIGDTENSFWMALTATLFLSFLVVLC</sequence>
<keyword evidence="3" id="KW-0328">Glycosyltransferase</keyword>
<dbReference type="PANTHER" id="PTHR48043">
    <property type="entry name" value="EG:EG0003.4 PROTEIN-RELATED"/>
    <property type="match status" value="1"/>
</dbReference>
<dbReference type="PANTHER" id="PTHR48043:SF68">
    <property type="entry name" value="GLUCURONOSYLTRANSFERASE"/>
    <property type="match status" value="1"/>
</dbReference>
<comment type="catalytic activity">
    <reaction evidence="6">
        <text>glucuronate acceptor + UDP-alpha-D-glucuronate = acceptor beta-D-glucuronoside + UDP + H(+)</text>
        <dbReference type="Rhea" id="RHEA:21032"/>
        <dbReference type="ChEBI" id="CHEBI:15378"/>
        <dbReference type="ChEBI" id="CHEBI:58052"/>
        <dbReference type="ChEBI" id="CHEBI:58223"/>
        <dbReference type="ChEBI" id="CHEBI:132367"/>
        <dbReference type="ChEBI" id="CHEBI:132368"/>
        <dbReference type="EC" id="2.4.1.17"/>
    </reaction>
</comment>
<dbReference type="GO" id="GO:0015020">
    <property type="term" value="F:glucuronosyltransferase activity"/>
    <property type="evidence" value="ECO:0007669"/>
    <property type="project" value="UniProtKB-EC"/>
</dbReference>
<dbReference type="EC" id="2.4.1.17" evidence="2"/>
<keyword evidence="7" id="KW-0812">Transmembrane</keyword>
<accession>A0AA36GPV0</accession>
<name>A0AA36GPV0_CYLNA</name>
<evidence type="ECO:0000256" key="2">
    <source>
        <dbReference type="ARBA" id="ARBA00012544"/>
    </source>
</evidence>